<feature type="region of interest" description="Disordered" evidence="1">
    <location>
        <begin position="217"/>
        <end position="281"/>
    </location>
</feature>
<comment type="caution">
    <text evidence="3">The sequence shown here is derived from an EMBL/GenBank/DDBJ whole genome shotgun (WGS) entry which is preliminary data.</text>
</comment>
<name>A0A8J3TD22_9ACTN</name>
<dbReference type="PANTHER" id="PTHR33055:SF15">
    <property type="entry name" value="TRANSPOSASE-RELATED"/>
    <property type="match status" value="1"/>
</dbReference>
<dbReference type="PANTHER" id="PTHR33055">
    <property type="entry name" value="TRANSPOSASE FOR INSERTION SEQUENCE ELEMENT IS1111A"/>
    <property type="match status" value="1"/>
</dbReference>
<feature type="compositionally biased region" description="Low complexity" evidence="1">
    <location>
        <begin position="265"/>
        <end position="281"/>
    </location>
</feature>
<dbReference type="Pfam" id="PF01548">
    <property type="entry name" value="DEDD_Tnp_IS110"/>
    <property type="match status" value="1"/>
</dbReference>
<dbReference type="EMBL" id="BOON01000027">
    <property type="protein sequence ID" value="GII23281.1"/>
    <property type="molecule type" value="Genomic_DNA"/>
</dbReference>
<dbReference type="InterPro" id="IPR047650">
    <property type="entry name" value="Transpos_IS110"/>
</dbReference>
<dbReference type="GO" id="GO:0006313">
    <property type="term" value="P:DNA transposition"/>
    <property type="evidence" value="ECO:0007669"/>
    <property type="project" value="InterPro"/>
</dbReference>
<gene>
    <name evidence="3" type="ORF">Pme01_28780</name>
</gene>
<dbReference type="GO" id="GO:0003677">
    <property type="term" value="F:DNA binding"/>
    <property type="evidence" value="ECO:0007669"/>
    <property type="project" value="InterPro"/>
</dbReference>
<evidence type="ECO:0000313" key="4">
    <source>
        <dbReference type="Proteomes" id="UP000599074"/>
    </source>
</evidence>
<keyword evidence="4" id="KW-1185">Reference proteome</keyword>
<dbReference type="Proteomes" id="UP000599074">
    <property type="component" value="Unassembled WGS sequence"/>
</dbReference>
<evidence type="ECO:0000313" key="3">
    <source>
        <dbReference type="EMBL" id="GII23281.1"/>
    </source>
</evidence>
<protein>
    <recommendedName>
        <fullName evidence="2">Transposase IS110-like N-terminal domain-containing protein</fullName>
    </recommendedName>
</protein>
<dbReference type="InterPro" id="IPR002525">
    <property type="entry name" value="Transp_IS110-like_N"/>
</dbReference>
<feature type="domain" description="Transposase IS110-like N-terminal" evidence="2">
    <location>
        <begin position="11"/>
        <end position="144"/>
    </location>
</feature>
<proteinExistence type="predicted"/>
<dbReference type="AlphaFoldDB" id="A0A8J3TD22"/>
<sequence>MHADYDGRQIVGIDLHRRRSVIVRMTEAGQVLDTVRITNDPATLAAEIAKAGEHPDVVLEATYGWYWAADVLQAEGAQVHLAHPLGVKAFTYRRVKNDVRDAADLADLLRMGRLPEAYVAPPAVRELRELVRHRAKLVGDSLTSRVRSEGSLRSLVVWFSAVGCCTSLLYLPGPRVWAGTAPSQRTNTTAHHSSTSWPPSRTATATHCSFVSSLAATARNHPEPPTMKIASTRKHQASPRPAWTAHLLPYASPTAQTRAAGTPETATAASISTRTSPEGTL</sequence>
<evidence type="ECO:0000256" key="1">
    <source>
        <dbReference type="SAM" id="MobiDB-lite"/>
    </source>
</evidence>
<dbReference type="RefSeq" id="WP_203935620.1">
    <property type="nucleotide sequence ID" value="NZ_BOON01000027.1"/>
</dbReference>
<reference evidence="3" key="1">
    <citation type="submission" date="2021-01" db="EMBL/GenBank/DDBJ databases">
        <title>Whole genome shotgun sequence of Planosporangium mesophilum NBRC 109066.</title>
        <authorList>
            <person name="Komaki H."/>
            <person name="Tamura T."/>
        </authorList>
    </citation>
    <scope>NUCLEOTIDE SEQUENCE</scope>
    <source>
        <strain evidence="3">NBRC 109066</strain>
    </source>
</reference>
<feature type="region of interest" description="Disordered" evidence="1">
    <location>
        <begin position="181"/>
        <end position="202"/>
    </location>
</feature>
<accession>A0A8J3TD22</accession>
<organism evidence="3 4">
    <name type="scientific">Planosporangium mesophilum</name>
    <dbReference type="NCBI Taxonomy" id="689768"/>
    <lineage>
        <taxon>Bacteria</taxon>
        <taxon>Bacillati</taxon>
        <taxon>Actinomycetota</taxon>
        <taxon>Actinomycetes</taxon>
        <taxon>Micromonosporales</taxon>
        <taxon>Micromonosporaceae</taxon>
        <taxon>Planosporangium</taxon>
    </lineage>
</organism>
<evidence type="ECO:0000259" key="2">
    <source>
        <dbReference type="Pfam" id="PF01548"/>
    </source>
</evidence>
<dbReference type="GO" id="GO:0004803">
    <property type="term" value="F:transposase activity"/>
    <property type="evidence" value="ECO:0007669"/>
    <property type="project" value="InterPro"/>
</dbReference>